<sequence length="310" mass="33434">MNRLAVACFTALLACGAPSLQAQAQVNARAYAPENLRTLSVQDQQRVIAQEYAEQSGGRRIPDDQMRFYLDQVNRSSWGFSRIKQDIATSLGGSGGGWNPGGGGNNGVVRCESNDNRQRVCTTGWRSARLSRQISGTRCVEGNNWGSRNGQVWVSGGCRAEFVEGRGGGWGPGTGGPGTTIRCESNDNRERSCPTPWRNAALVRQISGSACVQNQTWGMRGNTIWVTRGCRGEFAESRGNWGGGGGGSNYSVTCSSNGNRQQTCAWDSRQGRPVLLEQLSGSSCVENRSWGYRPSMVWVSNGCRARFGAG</sequence>
<name>A0AAP5AF32_9GAMM</name>
<protein>
    <recommendedName>
        <fullName evidence="4">DUF3011 domain-containing protein</fullName>
    </recommendedName>
</protein>
<dbReference type="Proteomes" id="UP001226084">
    <property type="component" value="Unassembled WGS sequence"/>
</dbReference>
<evidence type="ECO:0000313" key="3">
    <source>
        <dbReference type="Proteomes" id="UP001226084"/>
    </source>
</evidence>
<dbReference type="Pfam" id="PF11218">
    <property type="entry name" value="DUF3011"/>
    <property type="match status" value="1"/>
</dbReference>
<organism evidence="2 3">
    <name type="scientific">Stenotrophomonas rhizophila</name>
    <dbReference type="NCBI Taxonomy" id="216778"/>
    <lineage>
        <taxon>Bacteria</taxon>
        <taxon>Pseudomonadati</taxon>
        <taxon>Pseudomonadota</taxon>
        <taxon>Gammaproteobacteria</taxon>
        <taxon>Lysobacterales</taxon>
        <taxon>Lysobacteraceae</taxon>
        <taxon>Stenotrophomonas</taxon>
    </lineage>
</organism>
<evidence type="ECO:0000256" key="1">
    <source>
        <dbReference type="SAM" id="SignalP"/>
    </source>
</evidence>
<proteinExistence type="predicted"/>
<dbReference type="AlphaFoldDB" id="A0AAP5AF32"/>
<comment type="caution">
    <text evidence="2">The sequence shown here is derived from an EMBL/GenBank/DDBJ whole genome shotgun (WGS) entry which is preliminary data.</text>
</comment>
<keyword evidence="1" id="KW-0732">Signal</keyword>
<accession>A0AAP5AF32</accession>
<dbReference type="RefSeq" id="WP_429000725.1">
    <property type="nucleotide sequence ID" value="NZ_JAUTAS010000001.1"/>
</dbReference>
<dbReference type="EMBL" id="JAUTAS010000001">
    <property type="protein sequence ID" value="MDQ1107712.1"/>
    <property type="molecule type" value="Genomic_DNA"/>
</dbReference>
<dbReference type="InterPro" id="IPR021381">
    <property type="entry name" value="DUF3011"/>
</dbReference>
<evidence type="ECO:0000313" key="2">
    <source>
        <dbReference type="EMBL" id="MDQ1107712.1"/>
    </source>
</evidence>
<feature type="chain" id="PRO_5042922053" description="DUF3011 domain-containing protein" evidence="1">
    <location>
        <begin position="25"/>
        <end position="310"/>
    </location>
</feature>
<gene>
    <name evidence="2" type="ORF">QE424_000871</name>
</gene>
<reference evidence="2" key="1">
    <citation type="submission" date="2023-07" db="EMBL/GenBank/DDBJ databases">
        <title>Functional and genomic diversity of the sorghum phyllosphere microbiome.</title>
        <authorList>
            <person name="Shade A."/>
        </authorList>
    </citation>
    <scope>NUCLEOTIDE SEQUENCE</scope>
    <source>
        <strain evidence="2">SORGH_AS_0457</strain>
    </source>
</reference>
<feature type="signal peptide" evidence="1">
    <location>
        <begin position="1"/>
        <end position="24"/>
    </location>
</feature>
<evidence type="ECO:0008006" key="4">
    <source>
        <dbReference type="Google" id="ProtNLM"/>
    </source>
</evidence>
<dbReference type="PROSITE" id="PS51257">
    <property type="entry name" value="PROKAR_LIPOPROTEIN"/>
    <property type="match status" value="1"/>
</dbReference>